<proteinExistence type="inferred from homology"/>
<dbReference type="GO" id="GO:0106300">
    <property type="term" value="P:protein-DNA covalent cross-linking repair"/>
    <property type="evidence" value="ECO:0007669"/>
    <property type="project" value="InterPro"/>
</dbReference>
<dbReference type="AlphaFoldDB" id="A0A6G8RUS6"/>
<dbReference type="GO" id="GO:0003697">
    <property type="term" value="F:single-stranded DNA binding"/>
    <property type="evidence" value="ECO:0007669"/>
    <property type="project" value="InterPro"/>
</dbReference>
<evidence type="ECO:0000313" key="9">
    <source>
        <dbReference type="EMBL" id="QIO05692.1"/>
    </source>
</evidence>
<evidence type="ECO:0000256" key="7">
    <source>
        <dbReference type="ARBA" id="ARBA00023239"/>
    </source>
</evidence>
<dbReference type="Gene3D" id="3.90.1680.10">
    <property type="entry name" value="SOS response associated peptidase-like"/>
    <property type="match status" value="1"/>
</dbReference>
<dbReference type="RefSeq" id="WP_166011965.1">
    <property type="nucleotide sequence ID" value="NZ_CP049801.1"/>
</dbReference>
<evidence type="ECO:0000256" key="3">
    <source>
        <dbReference type="ARBA" id="ARBA00022763"/>
    </source>
</evidence>
<keyword evidence="4 8" id="KW-0378">Hydrolase</keyword>
<sequence length="221" mass="25825">MCANYKPITLQQIAELGLPEIPFAYPEEVFPLFLTPLLFESEQGLEWRLVNFGLVPKWATDLDIAKRTYNARNETLHEKRSFHEALEKFKFGVIPVTEFYEAKYVRGKAQRWGVRRKDGKAFYIAALYEITKIQDQVIRSATMLTMNAIDHEMMKEFHEPGDVKRSVIIIPDYRLLEWLSLKSVDIQTFVQGFPVNEFECFYCPKTKLSKDSPQLNIFDSL</sequence>
<evidence type="ECO:0000256" key="5">
    <source>
        <dbReference type="ARBA" id="ARBA00023124"/>
    </source>
</evidence>
<organism evidence="9 10">
    <name type="scientific">Acinetobacter shaoyimingii</name>
    <dbReference type="NCBI Taxonomy" id="2715164"/>
    <lineage>
        <taxon>Bacteria</taxon>
        <taxon>Pseudomonadati</taxon>
        <taxon>Pseudomonadota</taxon>
        <taxon>Gammaproteobacteria</taxon>
        <taxon>Moraxellales</taxon>
        <taxon>Moraxellaceae</taxon>
        <taxon>Acinetobacter</taxon>
    </lineage>
</organism>
<keyword evidence="6" id="KW-0238">DNA-binding</keyword>
<comment type="similarity">
    <text evidence="1 8">Belongs to the SOS response-associated peptidase family.</text>
</comment>
<protein>
    <recommendedName>
        <fullName evidence="8">Abasic site processing protein</fullName>
        <ecNumber evidence="8">3.4.-.-</ecNumber>
    </recommendedName>
</protein>
<name>A0A6G8RUS6_9GAMM</name>
<keyword evidence="5" id="KW-0190">Covalent protein-DNA linkage</keyword>
<reference evidence="9 10" key="1">
    <citation type="submission" date="2020-03" db="EMBL/GenBank/DDBJ databases">
        <authorList>
            <person name="Zhu W."/>
        </authorList>
    </citation>
    <scope>NUCLEOTIDE SEQUENCE [LARGE SCALE GENOMIC DNA]</scope>
    <source>
        <strain evidence="9 10">323-1</strain>
    </source>
</reference>
<dbReference type="GO" id="GO:0006508">
    <property type="term" value="P:proteolysis"/>
    <property type="evidence" value="ECO:0007669"/>
    <property type="project" value="UniProtKB-KW"/>
</dbReference>
<evidence type="ECO:0000256" key="6">
    <source>
        <dbReference type="ARBA" id="ARBA00023125"/>
    </source>
</evidence>
<dbReference type="SUPFAM" id="SSF143081">
    <property type="entry name" value="BB1717-like"/>
    <property type="match status" value="1"/>
</dbReference>
<dbReference type="GO" id="GO:0008233">
    <property type="term" value="F:peptidase activity"/>
    <property type="evidence" value="ECO:0007669"/>
    <property type="project" value="UniProtKB-KW"/>
</dbReference>
<accession>A0A6G8RUS6</accession>
<dbReference type="InterPro" id="IPR036590">
    <property type="entry name" value="SRAP-like"/>
</dbReference>
<dbReference type="InterPro" id="IPR003738">
    <property type="entry name" value="SRAP"/>
</dbReference>
<keyword evidence="10" id="KW-1185">Reference proteome</keyword>
<evidence type="ECO:0000256" key="8">
    <source>
        <dbReference type="RuleBase" id="RU364100"/>
    </source>
</evidence>
<evidence type="ECO:0000256" key="1">
    <source>
        <dbReference type="ARBA" id="ARBA00008136"/>
    </source>
</evidence>
<dbReference type="Proteomes" id="UP000502297">
    <property type="component" value="Chromosome"/>
</dbReference>
<evidence type="ECO:0000256" key="4">
    <source>
        <dbReference type="ARBA" id="ARBA00022801"/>
    </source>
</evidence>
<dbReference type="EMBL" id="CP049801">
    <property type="protein sequence ID" value="QIO05692.1"/>
    <property type="molecule type" value="Genomic_DNA"/>
</dbReference>
<dbReference type="KEGG" id="asha:G8E00_06860"/>
<dbReference type="Pfam" id="PF02586">
    <property type="entry name" value="SRAP"/>
    <property type="match status" value="1"/>
</dbReference>
<evidence type="ECO:0000313" key="10">
    <source>
        <dbReference type="Proteomes" id="UP000502297"/>
    </source>
</evidence>
<dbReference type="EC" id="3.4.-.-" evidence="8"/>
<evidence type="ECO:0000256" key="2">
    <source>
        <dbReference type="ARBA" id="ARBA00022670"/>
    </source>
</evidence>
<gene>
    <name evidence="9" type="ORF">G8E00_06860</name>
</gene>
<dbReference type="PANTHER" id="PTHR13604:SF0">
    <property type="entry name" value="ABASIC SITE PROCESSING PROTEIN HMCES"/>
    <property type="match status" value="1"/>
</dbReference>
<keyword evidence="3" id="KW-0227">DNA damage</keyword>
<dbReference type="GO" id="GO:0016829">
    <property type="term" value="F:lyase activity"/>
    <property type="evidence" value="ECO:0007669"/>
    <property type="project" value="UniProtKB-KW"/>
</dbReference>
<dbReference type="PANTHER" id="PTHR13604">
    <property type="entry name" value="DC12-RELATED"/>
    <property type="match status" value="1"/>
</dbReference>
<keyword evidence="7" id="KW-0456">Lyase</keyword>
<keyword evidence="2 8" id="KW-0645">Protease</keyword>